<keyword evidence="3" id="KW-1185">Reference proteome</keyword>
<name>A0AA37WPJ1_9HYPH</name>
<organism evidence="2 3">
    <name type="scientific">Methylobacterium tardum</name>
    <dbReference type="NCBI Taxonomy" id="374432"/>
    <lineage>
        <taxon>Bacteria</taxon>
        <taxon>Pseudomonadati</taxon>
        <taxon>Pseudomonadota</taxon>
        <taxon>Alphaproteobacteria</taxon>
        <taxon>Hyphomicrobiales</taxon>
        <taxon>Methylobacteriaceae</taxon>
        <taxon>Methylobacterium</taxon>
    </lineage>
</organism>
<sequence length="61" mass="6395">MISVSADSYFAVLRAAQLQAARTGMPTNEKQSVPVAIEEQAPPPAPQSTNASVSQIIDVLV</sequence>
<feature type="region of interest" description="Disordered" evidence="1">
    <location>
        <begin position="23"/>
        <end position="51"/>
    </location>
</feature>
<accession>A0AA37WPJ1</accession>
<comment type="caution">
    <text evidence="2">The sequence shown here is derived from an EMBL/GenBank/DDBJ whole genome shotgun (WGS) entry which is preliminary data.</text>
</comment>
<dbReference type="AlphaFoldDB" id="A0AA37WPJ1"/>
<gene>
    <name evidence="2" type="ORF">GCM10007890_02860</name>
</gene>
<dbReference type="EMBL" id="BSPL01000004">
    <property type="protein sequence ID" value="GLS68274.1"/>
    <property type="molecule type" value="Genomic_DNA"/>
</dbReference>
<evidence type="ECO:0000313" key="2">
    <source>
        <dbReference type="EMBL" id="GLS68274.1"/>
    </source>
</evidence>
<evidence type="ECO:0000313" key="3">
    <source>
        <dbReference type="Proteomes" id="UP001157440"/>
    </source>
</evidence>
<dbReference type="Proteomes" id="UP001157440">
    <property type="component" value="Unassembled WGS sequence"/>
</dbReference>
<reference evidence="3" key="1">
    <citation type="journal article" date="2019" name="Int. J. Syst. Evol. Microbiol.">
        <title>The Global Catalogue of Microorganisms (GCM) 10K type strain sequencing project: providing services to taxonomists for standard genome sequencing and annotation.</title>
        <authorList>
            <consortium name="The Broad Institute Genomics Platform"/>
            <consortium name="The Broad Institute Genome Sequencing Center for Infectious Disease"/>
            <person name="Wu L."/>
            <person name="Ma J."/>
        </authorList>
    </citation>
    <scope>NUCLEOTIDE SEQUENCE [LARGE SCALE GENOMIC DNA]</scope>
    <source>
        <strain evidence="3">NBRC 103632</strain>
    </source>
</reference>
<evidence type="ECO:0000256" key="1">
    <source>
        <dbReference type="SAM" id="MobiDB-lite"/>
    </source>
</evidence>
<protein>
    <submittedName>
        <fullName evidence="2">Uncharacterized protein</fullName>
    </submittedName>
</protein>
<proteinExistence type="predicted"/>